<dbReference type="AlphaFoldDB" id="A0A9P6C875"/>
<feature type="region of interest" description="Disordered" evidence="1">
    <location>
        <begin position="1"/>
        <end position="26"/>
    </location>
</feature>
<dbReference type="Pfam" id="PF03909">
    <property type="entry name" value="BSD"/>
    <property type="match status" value="1"/>
</dbReference>
<dbReference type="PANTHER" id="PTHR16019:SF5">
    <property type="entry name" value="BSD DOMAIN-CONTAINING PROTEIN 1"/>
    <property type="match status" value="1"/>
</dbReference>
<protein>
    <recommendedName>
        <fullName evidence="2">BSD domain-containing protein</fullName>
    </recommendedName>
</protein>
<proteinExistence type="predicted"/>
<dbReference type="InterPro" id="IPR005607">
    <property type="entry name" value="BSD_dom"/>
</dbReference>
<accession>A0A9P6C875</accession>
<dbReference type="PANTHER" id="PTHR16019">
    <property type="entry name" value="SYNAPSE-ASSOCIATED PROTEIN"/>
    <property type="match status" value="1"/>
</dbReference>
<reference evidence="3" key="1">
    <citation type="submission" date="2020-11" db="EMBL/GenBank/DDBJ databases">
        <authorList>
            <consortium name="DOE Joint Genome Institute"/>
            <person name="Ahrendt S."/>
            <person name="Riley R."/>
            <person name="Andreopoulos W."/>
            <person name="Labutti K."/>
            <person name="Pangilinan J."/>
            <person name="Ruiz-Duenas F.J."/>
            <person name="Barrasa J.M."/>
            <person name="Sanchez-Garcia M."/>
            <person name="Camarero S."/>
            <person name="Miyauchi S."/>
            <person name="Serrano A."/>
            <person name="Linde D."/>
            <person name="Babiker R."/>
            <person name="Drula E."/>
            <person name="Ayuso-Fernandez I."/>
            <person name="Pacheco R."/>
            <person name="Padilla G."/>
            <person name="Ferreira P."/>
            <person name="Barriuso J."/>
            <person name="Kellner H."/>
            <person name="Castanera R."/>
            <person name="Alfaro M."/>
            <person name="Ramirez L."/>
            <person name="Pisabarro A.G."/>
            <person name="Kuo A."/>
            <person name="Tritt A."/>
            <person name="Lipzen A."/>
            <person name="He G."/>
            <person name="Yan M."/>
            <person name="Ng V."/>
            <person name="Cullen D."/>
            <person name="Martin F."/>
            <person name="Rosso M.-N."/>
            <person name="Henrissat B."/>
            <person name="Hibbett D."/>
            <person name="Martinez A.T."/>
            <person name="Grigoriev I.V."/>
        </authorList>
    </citation>
    <scope>NUCLEOTIDE SEQUENCE</scope>
    <source>
        <strain evidence="3">MF-IS2</strain>
    </source>
</reference>
<feature type="domain" description="BSD" evidence="2">
    <location>
        <begin position="348"/>
        <end position="379"/>
    </location>
</feature>
<dbReference type="InterPro" id="IPR051494">
    <property type="entry name" value="BSD_domain-containing"/>
</dbReference>
<feature type="compositionally biased region" description="Acidic residues" evidence="1">
    <location>
        <begin position="394"/>
        <end position="411"/>
    </location>
</feature>
<feature type="compositionally biased region" description="Polar residues" evidence="1">
    <location>
        <begin position="105"/>
        <end position="114"/>
    </location>
</feature>
<dbReference type="PROSITE" id="PS50858">
    <property type="entry name" value="BSD"/>
    <property type="match status" value="1"/>
</dbReference>
<feature type="non-terminal residue" evidence="3">
    <location>
        <position position="482"/>
    </location>
</feature>
<dbReference type="Proteomes" id="UP000807342">
    <property type="component" value="Unassembled WGS sequence"/>
</dbReference>
<evidence type="ECO:0000259" key="2">
    <source>
        <dbReference type="PROSITE" id="PS50858"/>
    </source>
</evidence>
<dbReference type="Gene3D" id="1.10.3970.10">
    <property type="entry name" value="BSD domain"/>
    <property type="match status" value="1"/>
</dbReference>
<evidence type="ECO:0000256" key="1">
    <source>
        <dbReference type="SAM" id="MobiDB-lite"/>
    </source>
</evidence>
<feature type="region of interest" description="Disordered" evidence="1">
    <location>
        <begin position="390"/>
        <end position="482"/>
    </location>
</feature>
<feature type="region of interest" description="Disordered" evidence="1">
    <location>
        <begin position="66"/>
        <end position="137"/>
    </location>
</feature>
<keyword evidence="4" id="KW-1185">Reference proteome</keyword>
<dbReference type="InterPro" id="IPR035925">
    <property type="entry name" value="BSD_dom_sf"/>
</dbReference>
<feature type="compositionally biased region" description="Low complexity" evidence="1">
    <location>
        <begin position="115"/>
        <end position="137"/>
    </location>
</feature>
<feature type="compositionally biased region" description="Low complexity" evidence="1">
    <location>
        <begin position="416"/>
        <end position="453"/>
    </location>
</feature>
<sequence length="482" mass="51852">MNFLDTYDIQSSSSTPPPDRPQQSLNEEVNQVIGQLGRFWGGFRKQSQTAFETARKDLGDVVTQAQKELNKLTTPGTPSTAEGSNTTEEGTVRSTPGEDKEDDTPTSSSVATLNASDPTASTSSSTGPSDSSSIPQSAWSTQTLFSRLQSALPPNVVSAVQDHIPESLKHASENIDLAQIRTNLLSEVQRIQGVTRAQAEEYVHKSEALLREAVKEAQEVLKDAVKVIPPEEAPTSASGSSGLVWDGTDMWMLPTETDGTAGDATSGSEKGKGVDGGAAAVATRAEALLRRLRHDPAIMRMDPGADEATKEKYASWLEKEVNSKDGGIESEEWQATITKNLDGTTDGKALAALQDSLVPSELTEAEFWQRFFFRTHQIKEEEEKRKALLQVTTESEDDFAWDDEDSDEEEKPETKPPTSKDSTPSGSLAPASANNPSLAPPSSSTTRESSLDSFDVVSSANASVSGEAQKQLSKPAEEDDED</sequence>
<gene>
    <name evidence="3" type="ORF">P691DRAFT_622881</name>
</gene>
<evidence type="ECO:0000313" key="4">
    <source>
        <dbReference type="Proteomes" id="UP000807342"/>
    </source>
</evidence>
<dbReference type="SUPFAM" id="SSF140383">
    <property type="entry name" value="BSD domain-like"/>
    <property type="match status" value="1"/>
</dbReference>
<comment type="caution">
    <text evidence="3">The sequence shown here is derived from an EMBL/GenBank/DDBJ whole genome shotgun (WGS) entry which is preliminary data.</text>
</comment>
<feature type="compositionally biased region" description="Polar residues" evidence="1">
    <location>
        <begin position="66"/>
        <end position="94"/>
    </location>
</feature>
<dbReference type="GO" id="GO:0005737">
    <property type="term" value="C:cytoplasm"/>
    <property type="evidence" value="ECO:0007669"/>
    <property type="project" value="TreeGrafter"/>
</dbReference>
<feature type="compositionally biased region" description="Polar residues" evidence="1">
    <location>
        <begin position="456"/>
        <end position="472"/>
    </location>
</feature>
<organism evidence="3 4">
    <name type="scientific">Macrolepiota fuliginosa MF-IS2</name>
    <dbReference type="NCBI Taxonomy" id="1400762"/>
    <lineage>
        <taxon>Eukaryota</taxon>
        <taxon>Fungi</taxon>
        <taxon>Dikarya</taxon>
        <taxon>Basidiomycota</taxon>
        <taxon>Agaricomycotina</taxon>
        <taxon>Agaricomycetes</taxon>
        <taxon>Agaricomycetidae</taxon>
        <taxon>Agaricales</taxon>
        <taxon>Agaricineae</taxon>
        <taxon>Agaricaceae</taxon>
        <taxon>Macrolepiota</taxon>
    </lineage>
</organism>
<dbReference type="OrthoDB" id="73788at2759"/>
<feature type="region of interest" description="Disordered" evidence="1">
    <location>
        <begin position="257"/>
        <end position="278"/>
    </location>
</feature>
<name>A0A9P6C875_9AGAR</name>
<dbReference type="EMBL" id="MU151077">
    <property type="protein sequence ID" value="KAF9451974.1"/>
    <property type="molecule type" value="Genomic_DNA"/>
</dbReference>
<evidence type="ECO:0000313" key="3">
    <source>
        <dbReference type="EMBL" id="KAF9451974.1"/>
    </source>
</evidence>